<dbReference type="InterPro" id="IPR011701">
    <property type="entry name" value="MFS"/>
</dbReference>
<feature type="transmembrane region" description="Helical" evidence="6">
    <location>
        <begin position="81"/>
        <end position="100"/>
    </location>
</feature>
<feature type="transmembrane region" description="Helical" evidence="6">
    <location>
        <begin position="106"/>
        <end position="128"/>
    </location>
</feature>
<dbReference type="AlphaFoldDB" id="A0A1T5I0V3"/>
<dbReference type="Pfam" id="PF07690">
    <property type="entry name" value="MFS_1"/>
    <property type="match status" value="1"/>
</dbReference>
<evidence type="ECO:0000259" key="7">
    <source>
        <dbReference type="PROSITE" id="PS50850"/>
    </source>
</evidence>
<feature type="transmembrane region" description="Helical" evidence="6">
    <location>
        <begin position="282"/>
        <end position="300"/>
    </location>
</feature>
<comment type="subcellular location">
    <subcellularLocation>
        <location evidence="1">Cell membrane</location>
        <topology evidence="1">Multi-pass membrane protein</topology>
    </subcellularLocation>
</comment>
<dbReference type="InterPro" id="IPR036259">
    <property type="entry name" value="MFS_trans_sf"/>
</dbReference>
<name>A0A1T5I0V3_9GAMM</name>
<keyword evidence="4 6" id="KW-1133">Transmembrane helix</keyword>
<feature type="transmembrane region" description="Helical" evidence="6">
    <location>
        <begin position="306"/>
        <end position="324"/>
    </location>
</feature>
<dbReference type="EMBL" id="FUZI01000003">
    <property type="protein sequence ID" value="SKC32615.1"/>
    <property type="molecule type" value="Genomic_DNA"/>
</dbReference>
<organism evidence="8 9">
    <name type="scientific">Photobacterium piscicola</name>
    <dbReference type="NCBI Taxonomy" id="1378299"/>
    <lineage>
        <taxon>Bacteria</taxon>
        <taxon>Pseudomonadati</taxon>
        <taxon>Pseudomonadota</taxon>
        <taxon>Gammaproteobacteria</taxon>
        <taxon>Vibrionales</taxon>
        <taxon>Vibrionaceae</taxon>
        <taxon>Photobacterium</taxon>
    </lineage>
</organism>
<dbReference type="InterPro" id="IPR020846">
    <property type="entry name" value="MFS_dom"/>
</dbReference>
<evidence type="ECO:0000256" key="1">
    <source>
        <dbReference type="ARBA" id="ARBA00004651"/>
    </source>
</evidence>
<evidence type="ECO:0000256" key="4">
    <source>
        <dbReference type="ARBA" id="ARBA00022989"/>
    </source>
</evidence>
<reference evidence="8 9" key="1">
    <citation type="submission" date="2017-02" db="EMBL/GenBank/DDBJ databases">
        <authorList>
            <person name="Peterson S.W."/>
        </authorList>
    </citation>
    <scope>NUCLEOTIDE SEQUENCE [LARGE SCALE GENOMIC DNA]</scope>
    <source>
        <strain evidence="9">type strain: NCCB 100098</strain>
    </source>
</reference>
<dbReference type="PROSITE" id="PS50850">
    <property type="entry name" value="MFS"/>
    <property type="match status" value="1"/>
</dbReference>
<dbReference type="GO" id="GO:0022857">
    <property type="term" value="F:transmembrane transporter activity"/>
    <property type="evidence" value="ECO:0007669"/>
    <property type="project" value="InterPro"/>
</dbReference>
<dbReference type="PANTHER" id="PTHR43124">
    <property type="entry name" value="PURINE EFFLUX PUMP PBUE"/>
    <property type="match status" value="1"/>
</dbReference>
<feature type="transmembrane region" description="Helical" evidence="6">
    <location>
        <begin position="216"/>
        <end position="236"/>
    </location>
</feature>
<feature type="transmembrane region" description="Helical" evidence="6">
    <location>
        <begin position="12"/>
        <end position="30"/>
    </location>
</feature>
<feature type="domain" description="Major facilitator superfamily (MFS) profile" evidence="7">
    <location>
        <begin position="15"/>
        <end position="388"/>
    </location>
</feature>
<feature type="transmembrane region" description="Helical" evidence="6">
    <location>
        <begin position="170"/>
        <end position="190"/>
    </location>
</feature>
<dbReference type="GO" id="GO:0005886">
    <property type="term" value="C:plasma membrane"/>
    <property type="evidence" value="ECO:0007669"/>
    <property type="project" value="UniProtKB-SubCell"/>
</dbReference>
<gene>
    <name evidence="8" type="primary">ydhC_1</name>
    <name evidence="8" type="ORF">CZ809_02131</name>
</gene>
<feature type="transmembrane region" description="Helical" evidence="6">
    <location>
        <begin position="361"/>
        <end position="381"/>
    </location>
</feature>
<dbReference type="InterPro" id="IPR050189">
    <property type="entry name" value="MFS_Efflux_Transporters"/>
</dbReference>
<dbReference type="PANTHER" id="PTHR43124:SF3">
    <property type="entry name" value="CHLORAMPHENICOL EFFLUX PUMP RV0191"/>
    <property type="match status" value="1"/>
</dbReference>
<keyword evidence="2" id="KW-1003">Cell membrane</keyword>
<evidence type="ECO:0000256" key="3">
    <source>
        <dbReference type="ARBA" id="ARBA00022692"/>
    </source>
</evidence>
<evidence type="ECO:0000256" key="5">
    <source>
        <dbReference type="ARBA" id="ARBA00023136"/>
    </source>
</evidence>
<evidence type="ECO:0000256" key="6">
    <source>
        <dbReference type="SAM" id="Phobius"/>
    </source>
</evidence>
<accession>A0A1T5I0V3</accession>
<protein>
    <submittedName>
        <fullName evidence="8">Inner membrane transport protein YdhC</fullName>
    </submittedName>
</protein>
<sequence>MEFIKNHMNNNINKISMPLAVTLLMFPQIIETMYSPALTSIKTHFNVTGSTAAQGMSVFFITFAVGVVFWGRMCDIIGRRYSTLIGLIIFISSAIFTLYASTFTLLLIGFGCCAFGAAVGSVCTQTILRDCYQGPELGRVFSIIGTSIGISPIIGMITGSWLTVNGGYKWVFIGMIILTSGLLCWSLLQLPETKPTQTQRDSLLFIGTKMLKDLHIWYIMLMVAIFNIALFSYYSLAPFMFEKLHVSIKLFGYTSAVLALGSILGAMLNMRLLRRHVMSQTIITIASIILLISSIGVYLLQTSIWFFLPMIFISLSFGLALPNLLSTALNNYRDHLGTAGALLGLFYYLVIGAGLHKAAIVGDLGITLIVCAILAITLALFHHINRWL</sequence>
<proteinExistence type="predicted"/>
<keyword evidence="5 6" id="KW-0472">Membrane</keyword>
<evidence type="ECO:0000313" key="8">
    <source>
        <dbReference type="EMBL" id="SKC32615.1"/>
    </source>
</evidence>
<keyword evidence="3 6" id="KW-0812">Transmembrane</keyword>
<dbReference type="Gene3D" id="1.20.1720.10">
    <property type="entry name" value="Multidrug resistance protein D"/>
    <property type="match status" value="1"/>
</dbReference>
<feature type="transmembrane region" description="Helical" evidence="6">
    <location>
        <begin position="248"/>
        <end position="270"/>
    </location>
</feature>
<evidence type="ECO:0000313" key="9">
    <source>
        <dbReference type="Proteomes" id="UP000189966"/>
    </source>
</evidence>
<feature type="transmembrane region" description="Helical" evidence="6">
    <location>
        <begin position="140"/>
        <end position="164"/>
    </location>
</feature>
<evidence type="ECO:0000256" key="2">
    <source>
        <dbReference type="ARBA" id="ARBA00022475"/>
    </source>
</evidence>
<dbReference type="SUPFAM" id="SSF103473">
    <property type="entry name" value="MFS general substrate transporter"/>
    <property type="match status" value="1"/>
</dbReference>
<dbReference type="Proteomes" id="UP000189966">
    <property type="component" value="Unassembled WGS sequence"/>
</dbReference>
<feature type="transmembrane region" description="Helical" evidence="6">
    <location>
        <begin position="50"/>
        <end position="69"/>
    </location>
</feature>
<feature type="transmembrane region" description="Helical" evidence="6">
    <location>
        <begin position="336"/>
        <end position="355"/>
    </location>
</feature>